<evidence type="ECO:0000256" key="4">
    <source>
        <dbReference type="PIRSR" id="PIRSR640042-2"/>
    </source>
</evidence>
<dbReference type="InterPro" id="IPR028995">
    <property type="entry name" value="Glyco_hydro_57/38_cen_sf"/>
</dbReference>
<keyword evidence="8" id="KW-0378">Hydrolase</keyword>
<dbReference type="InterPro" id="IPR037090">
    <property type="entry name" value="57_glycoside_trans_central"/>
</dbReference>
<feature type="domain" description="Glycoside hydrolase family 57 N-terminal" evidence="6">
    <location>
        <begin position="7"/>
        <end position="245"/>
    </location>
</feature>
<keyword evidence="2 5" id="KW-0119">Carbohydrate metabolism</keyword>
<comment type="similarity">
    <text evidence="1 5">Belongs to the glycosyl hydrolase 57 family.</text>
</comment>
<evidence type="ECO:0000259" key="7">
    <source>
        <dbReference type="Pfam" id="PF09210"/>
    </source>
</evidence>
<evidence type="ECO:0000313" key="8">
    <source>
        <dbReference type="EMBL" id="OAI19122.1"/>
    </source>
</evidence>
<accession>A0A177NMR9</accession>
<reference evidence="8 9" key="1">
    <citation type="submission" date="2016-03" db="EMBL/GenBank/DDBJ databases">
        <authorList>
            <person name="Ploux O."/>
        </authorList>
    </citation>
    <scope>NUCLEOTIDE SEQUENCE [LARGE SCALE GENOMIC DNA]</scope>
    <source>
        <strain evidence="8 9">R-45378</strain>
    </source>
</reference>
<feature type="binding site" evidence="4">
    <location>
        <position position="404"/>
    </location>
    <ligand>
        <name>substrate</name>
    </ligand>
</feature>
<evidence type="ECO:0000256" key="1">
    <source>
        <dbReference type="ARBA" id="ARBA00006821"/>
    </source>
</evidence>
<dbReference type="PANTHER" id="PTHR41695:SF1">
    <property type="entry name" value="1,4-ALPHA-GLUCAN BRANCHING ENZYME TK1436"/>
    <property type="match status" value="1"/>
</dbReference>
<sequence>MNNGYLAIVLHAHLPYVHHPEHDSFFEENWLFEAISECYLPLLAMLERLRYDRVAYRLTLSLSPTLMAMLRNPLLQNRFLRYMRGRVELAEREVERTRRLPQFHALAQHYLQLFQDNLHDYQQRYQCDLLAAFQRHHSGGRLELITTAATHGYLPLLNVNPASVRNQIGVGVDSFRAQFGFAPHGFWLPECGYYPGLEQTLKAEGIDYFFLESHALLNADRRPQFGVYAPVDCGGIAAFGRDPAASHQVWSAESGYPGDGDYREYYRDIGFDLPLEYIAPYILDGETRINTGIKYYRITGGKQPKQVYQPELAKLKLRQHAADFIASRQRQIDALAAEMQQPPIVVAPYDAELFGHWWFEGPLWLEQVLRLAAGADTGVQTASCGDYLQLPLPRQPALPAASSWGEHGYSEFWLNESNDWIYPLLHKAAAEMEKLASDLRGLQVSDLQRRALNQAARSLLLAQASDWPFIMKAGTTIDYARKRITDHLARFNYLHDAIRKNRIDERYLTALEIMDDIFPDIDFRAYAA</sequence>
<dbReference type="OrthoDB" id="9803279at2"/>
<dbReference type="InterPro" id="IPR027291">
    <property type="entry name" value="Glyco_hydro_38_N_sf"/>
</dbReference>
<dbReference type="GO" id="GO:0030979">
    <property type="term" value="P:alpha-glucan biosynthetic process"/>
    <property type="evidence" value="ECO:0007669"/>
    <property type="project" value="InterPro"/>
</dbReference>
<dbReference type="EMBL" id="LUUJ01000052">
    <property type="protein sequence ID" value="OAI19122.1"/>
    <property type="molecule type" value="Genomic_DNA"/>
</dbReference>
<feature type="active site" description="Nucleophile" evidence="3">
    <location>
        <position position="190"/>
    </location>
</feature>
<organism evidence="8 9">
    <name type="scientific">Methylomonas koyamae</name>
    <dbReference type="NCBI Taxonomy" id="702114"/>
    <lineage>
        <taxon>Bacteria</taxon>
        <taxon>Pseudomonadati</taxon>
        <taxon>Pseudomonadota</taxon>
        <taxon>Gammaproteobacteria</taxon>
        <taxon>Methylococcales</taxon>
        <taxon>Methylococcaceae</taxon>
        <taxon>Methylomonas</taxon>
    </lineage>
</organism>
<feature type="domain" description="1,4-alpha-glucan branching enzyme C-terminal" evidence="7">
    <location>
        <begin position="425"/>
        <end position="526"/>
    </location>
</feature>
<proteinExistence type="inferred from homology"/>
<dbReference type="Gene3D" id="3.20.110.10">
    <property type="entry name" value="Glycoside hydrolase 38, N terminal domain"/>
    <property type="match status" value="1"/>
</dbReference>
<dbReference type="GO" id="GO:0016787">
    <property type="term" value="F:hydrolase activity"/>
    <property type="evidence" value="ECO:0007669"/>
    <property type="project" value="UniProtKB-KW"/>
</dbReference>
<dbReference type="InterPro" id="IPR004300">
    <property type="entry name" value="Glyco_hydro_57_N"/>
</dbReference>
<dbReference type="GO" id="GO:0005576">
    <property type="term" value="C:extracellular region"/>
    <property type="evidence" value="ECO:0007669"/>
    <property type="project" value="TreeGrafter"/>
</dbReference>
<dbReference type="InterPro" id="IPR040042">
    <property type="entry name" value="Branching_enz_MT3115-like"/>
</dbReference>
<dbReference type="InterPro" id="IPR015293">
    <property type="entry name" value="BE_C"/>
</dbReference>
<dbReference type="Proteomes" id="UP000077857">
    <property type="component" value="Unassembled WGS sequence"/>
</dbReference>
<dbReference type="GO" id="GO:0003844">
    <property type="term" value="F:1,4-alpha-glucan branching enzyme activity"/>
    <property type="evidence" value="ECO:0007669"/>
    <property type="project" value="InterPro"/>
</dbReference>
<dbReference type="AlphaFoldDB" id="A0A177NMR9"/>
<comment type="caution">
    <text evidence="8">The sequence shown here is derived from an EMBL/GenBank/DDBJ whole genome shotgun (WGS) entry which is preliminary data.</text>
</comment>
<evidence type="ECO:0000256" key="3">
    <source>
        <dbReference type="PIRSR" id="PIRSR640042-1"/>
    </source>
</evidence>
<evidence type="ECO:0000256" key="5">
    <source>
        <dbReference type="RuleBase" id="RU361196"/>
    </source>
</evidence>
<dbReference type="PANTHER" id="PTHR41695">
    <property type="entry name" value="1,4-ALPHA-GLUCAN BRANCHING ENZYME RV3031-RELATED"/>
    <property type="match status" value="1"/>
</dbReference>
<dbReference type="CDD" id="cd10792">
    <property type="entry name" value="GH57N_AmyC_like"/>
    <property type="match status" value="1"/>
</dbReference>
<dbReference type="SUPFAM" id="SSF88713">
    <property type="entry name" value="Glycoside hydrolase/deacetylase"/>
    <property type="match status" value="1"/>
</dbReference>
<name>A0A177NMR9_9GAMM</name>
<protein>
    <submittedName>
        <fullName evidence="8">Glycoside hydrolase</fullName>
    </submittedName>
</protein>
<dbReference type="Pfam" id="PF03065">
    <property type="entry name" value="Glyco_hydro_57"/>
    <property type="match status" value="1"/>
</dbReference>
<dbReference type="RefSeq" id="WP_064039709.1">
    <property type="nucleotide sequence ID" value="NZ_LUUJ01000052.1"/>
</dbReference>
<gene>
    <name evidence="8" type="ORF">A1507_00210</name>
</gene>
<evidence type="ECO:0000313" key="9">
    <source>
        <dbReference type="Proteomes" id="UP000077857"/>
    </source>
</evidence>
<dbReference type="Pfam" id="PF09210">
    <property type="entry name" value="BE_C"/>
    <property type="match status" value="1"/>
</dbReference>
<evidence type="ECO:0000259" key="6">
    <source>
        <dbReference type="Pfam" id="PF03065"/>
    </source>
</evidence>
<feature type="active site" description="Proton donor" evidence="3">
    <location>
        <position position="350"/>
    </location>
</feature>
<feature type="binding site" evidence="4">
    <location>
        <position position="466"/>
    </location>
    <ligand>
        <name>substrate</name>
    </ligand>
</feature>
<dbReference type="Gene3D" id="1.20.1430.10">
    <property type="entry name" value="Families 57/38 glycoside transferase, middle domain"/>
    <property type="match status" value="1"/>
</dbReference>
<dbReference type="InterPro" id="IPR011330">
    <property type="entry name" value="Glyco_hydro/deAcase_b/a-brl"/>
</dbReference>
<evidence type="ECO:0000256" key="2">
    <source>
        <dbReference type="ARBA" id="ARBA00023277"/>
    </source>
</evidence>
<feature type="binding site" evidence="4">
    <location>
        <position position="241"/>
    </location>
    <ligand>
        <name>substrate</name>
    </ligand>
</feature>
<feature type="binding site" evidence="4">
    <location>
        <position position="258"/>
    </location>
    <ligand>
        <name>substrate</name>
    </ligand>
</feature>
<dbReference type="SUPFAM" id="SSF88688">
    <property type="entry name" value="Families 57/38 glycoside transferase middle domain"/>
    <property type="match status" value="1"/>
</dbReference>